<organism evidence="4 5">
    <name type="scientific">Micromonospora krabiensis</name>
    <dbReference type="NCBI Taxonomy" id="307121"/>
    <lineage>
        <taxon>Bacteria</taxon>
        <taxon>Bacillati</taxon>
        <taxon>Actinomycetota</taxon>
        <taxon>Actinomycetes</taxon>
        <taxon>Micromonosporales</taxon>
        <taxon>Micromonosporaceae</taxon>
        <taxon>Micromonospora</taxon>
    </lineage>
</organism>
<dbReference type="Proteomes" id="UP000199393">
    <property type="component" value="Chromosome I"/>
</dbReference>
<evidence type="ECO:0000256" key="2">
    <source>
        <dbReference type="SAM" id="SignalP"/>
    </source>
</evidence>
<keyword evidence="2" id="KW-0732">Signal</keyword>
<dbReference type="Pfam" id="PF03713">
    <property type="entry name" value="DUF305"/>
    <property type="match status" value="1"/>
</dbReference>
<dbReference type="InterPro" id="IPR012347">
    <property type="entry name" value="Ferritin-like"/>
</dbReference>
<gene>
    <name evidence="4" type="ORF">GA0070620_2456</name>
</gene>
<protein>
    <submittedName>
        <fullName evidence="4">Uncharacterized conserved protein, DUF305 family</fullName>
    </submittedName>
</protein>
<dbReference type="EMBL" id="LT598496">
    <property type="protein sequence ID" value="SBV26958.1"/>
    <property type="molecule type" value="Genomic_DNA"/>
</dbReference>
<dbReference type="OrthoDB" id="26872at2"/>
<feature type="signal peptide" evidence="2">
    <location>
        <begin position="1"/>
        <end position="21"/>
    </location>
</feature>
<dbReference type="Gene3D" id="1.20.1260.10">
    <property type="match status" value="1"/>
</dbReference>
<feature type="region of interest" description="Disordered" evidence="1">
    <location>
        <begin position="31"/>
        <end position="72"/>
    </location>
</feature>
<evidence type="ECO:0000259" key="3">
    <source>
        <dbReference type="Pfam" id="PF03713"/>
    </source>
</evidence>
<feature type="domain" description="DUF305" evidence="3">
    <location>
        <begin position="74"/>
        <end position="221"/>
    </location>
</feature>
<dbReference type="RefSeq" id="WP_091590186.1">
    <property type="nucleotide sequence ID" value="NZ_JBHRWG010000006.1"/>
</dbReference>
<dbReference type="PANTHER" id="PTHR36933:SF1">
    <property type="entry name" value="SLL0788 PROTEIN"/>
    <property type="match status" value="1"/>
</dbReference>
<dbReference type="AlphaFoldDB" id="A0A1C3N310"/>
<feature type="chain" id="PRO_5039034770" evidence="2">
    <location>
        <begin position="22"/>
        <end position="227"/>
    </location>
</feature>
<reference evidence="5" key="1">
    <citation type="submission" date="2016-06" db="EMBL/GenBank/DDBJ databases">
        <authorList>
            <person name="Varghese N."/>
            <person name="Submissions Spin"/>
        </authorList>
    </citation>
    <scope>NUCLEOTIDE SEQUENCE [LARGE SCALE GENOMIC DNA]</scope>
    <source>
        <strain evidence="5">DSM 45344</strain>
    </source>
</reference>
<name>A0A1C3N310_9ACTN</name>
<keyword evidence="5" id="KW-1185">Reference proteome</keyword>
<proteinExistence type="predicted"/>
<evidence type="ECO:0000313" key="4">
    <source>
        <dbReference type="EMBL" id="SBV26958.1"/>
    </source>
</evidence>
<sequence>MFSSRRRVLIAVLGATVALGAATVAVVQLTGDSPDEAPPPVRVVQPGAPGQPGRTLSPADRSQLPAPPAHTDADTRFMQHMIGHHTQALEMTALVADRAQSADVSLLARRIETSQGEEITQMQRWLTERGEEVPGPHTHHAGQDAEMPGMLTPEQFRQLERARDGEFDRLFLNLMIRHHEGALTMVRQLYATGGGLEPAADKFAREVEADQSIEVRSMRELQTRLAG</sequence>
<dbReference type="InterPro" id="IPR005183">
    <property type="entry name" value="DUF305_CopM-like"/>
</dbReference>
<dbReference type="PANTHER" id="PTHR36933">
    <property type="entry name" value="SLL0788 PROTEIN"/>
    <property type="match status" value="1"/>
</dbReference>
<dbReference type="STRING" id="307121.GA0070620_2456"/>
<evidence type="ECO:0000313" key="5">
    <source>
        <dbReference type="Proteomes" id="UP000199393"/>
    </source>
</evidence>
<accession>A0A1C3N310</accession>
<evidence type="ECO:0000256" key="1">
    <source>
        <dbReference type="SAM" id="MobiDB-lite"/>
    </source>
</evidence>